<dbReference type="InterPro" id="IPR036779">
    <property type="entry name" value="LysM_dom_sf"/>
</dbReference>
<dbReference type="SUPFAM" id="SSF51261">
    <property type="entry name" value="Duplicated hybrid motif"/>
    <property type="match status" value="1"/>
</dbReference>
<evidence type="ECO:0000313" key="4">
    <source>
        <dbReference type="Proteomes" id="UP000178721"/>
    </source>
</evidence>
<evidence type="ECO:0000256" key="1">
    <source>
        <dbReference type="SAM" id="Phobius"/>
    </source>
</evidence>
<dbReference type="Gene3D" id="2.70.70.10">
    <property type="entry name" value="Glucose Permease (Domain IIA)"/>
    <property type="match status" value="1"/>
</dbReference>
<accession>A0A1G2E3B9</accession>
<dbReference type="EMBL" id="MHMA01000016">
    <property type="protein sequence ID" value="OGZ20347.1"/>
    <property type="molecule type" value="Genomic_DNA"/>
</dbReference>
<feature type="transmembrane region" description="Helical" evidence="1">
    <location>
        <begin position="28"/>
        <end position="45"/>
    </location>
</feature>
<dbReference type="Gene3D" id="3.10.350.10">
    <property type="entry name" value="LysM domain"/>
    <property type="match status" value="2"/>
</dbReference>
<dbReference type="CDD" id="cd00118">
    <property type="entry name" value="LysM"/>
    <property type="match status" value="2"/>
</dbReference>
<feature type="domain" description="LysM" evidence="2">
    <location>
        <begin position="172"/>
        <end position="216"/>
    </location>
</feature>
<feature type="domain" description="LysM" evidence="2">
    <location>
        <begin position="122"/>
        <end position="166"/>
    </location>
</feature>
<reference evidence="3 4" key="1">
    <citation type="journal article" date="2016" name="Nat. Commun.">
        <title>Thousands of microbial genomes shed light on interconnected biogeochemical processes in an aquifer system.</title>
        <authorList>
            <person name="Anantharaman K."/>
            <person name="Brown C.T."/>
            <person name="Hug L.A."/>
            <person name="Sharon I."/>
            <person name="Castelle C.J."/>
            <person name="Probst A.J."/>
            <person name="Thomas B.C."/>
            <person name="Singh A."/>
            <person name="Wilkins M.J."/>
            <person name="Karaoz U."/>
            <person name="Brodie E.L."/>
            <person name="Williams K.H."/>
            <person name="Hubbard S.S."/>
            <person name="Banfield J.F."/>
        </authorList>
    </citation>
    <scope>NUCLEOTIDE SEQUENCE [LARGE SCALE GENOMIC DNA]</scope>
</reference>
<gene>
    <name evidence="3" type="ORF">A2654_00310</name>
</gene>
<evidence type="ECO:0000259" key="2">
    <source>
        <dbReference type="PROSITE" id="PS51782"/>
    </source>
</evidence>
<dbReference type="CDD" id="cd12797">
    <property type="entry name" value="M23_peptidase"/>
    <property type="match status" value="1"/>
</dbReference>
<dbReference type="PANTHER" id="PTHR21666:SF270">
    <property type="entry name" value="MUREIN HYDROLASE ACTIVATOR ENVC"/>
    <property type="match status" value="1"/>
</dbReference>
<evidence type="ECO:0000313" key="3">
    <source>
        <dbReference type="EMBL" id="OGZ20347.1"/>
    </source>
</evidence>
<dbReference type="Pfam" id="PF01476">
    <property type="entry name" value="LysM"/>
    <property type="match status" value="2"/>
</dbReference>
<sequence length="364" mass="38759">MVIFGKRELKNLIWTYWKKLKGSAKDPFFYLGAICLGLFSIISLVNPASPAISNANLLVAYPNYQTEDSFVTPGAKVKESPDLSLIQQNSLASVSPPIMVTPQVLGALMEASDYEWTQKEITEYVVENGDTLSSISKQFNISLNTLLWANDLTSSSLLKLGQTLVILPTSGVLHHVKNGDTLGDIAKTYKSTAENIIVFNNLSAEGDIYTGDILIVPDGVMPPAVVYAQPLVPMASSYLICPIAAPCRITQGLHFYNAVDFSHGKCGEPVYAAAAGQVVKVKLTNSISKWAFGGAGNTIAVQHPNSVVTSYGHLQTSFVKTGDYVSQGQIIALVGGALGMPGSGNSTGCHVHFGVSGAKNPFAK</sequence>
<name>A0A1G2E3B9_9BACT</name>
<keyword evidence="1" id="KW-0812">Transmembrane</keyword>
<keyword evidence="1" id="KW-0472">Membrane</keyword>
<proteinExistence type="predicted"/>
<dbReference type="InterPro" id="IPR016047">
    <property type="entry name" value="M23ase_b-sheet_dom"/>
</dbReference>
<dbReference type="InterPro" id="IPR050570">
    <property type="entry name" value="Cell_wall_metabolism_enzyme"/>
</dbReference>
<dbReference type="InterPro" id="IPR011055">
    <property type="entry name" value="Dup_hybrid_motif"/>
</dbReference>
<dbReference type="GO" id="GO:0004222">
    <property type="term" value="F:metalloendopeptidase activity"/>
    <property type="evidence" value="ECO:0007669"/>
    <property type="project" value="TreeGrafter"/>
</dbReference>
<dbReference type="Pfam" id="PF01551">
    <property type="entry name" value="Peptidase_M23"/>
    <property type="match status" value="1"/>
</dbReference>
<dbReference type="AlphaFoldDB" id="A0A1G2E3B9"/>
<organism evidence="3 4">
    <name type="scientific">Candidatus Nealsonbacteria bacterium RIFCSPHIGHO2_01_FULL_43_31</name>
    <dbReference type="NCBI Taxonomy" id="1801665"/>
    <lineage>
        <taxon>Bacteria</taxon>
        <taxon>Candidatus Nealsoniibacteriota</taxon>
    </lineage>
</organism>
<dbReference type="SMART" id="SM00257">
    <property type="entry name" value="LysM"/>
    <property type="match status" value="2"/>
</dbReference>
<dbReference type="InterPro" id="IPR018392">
    <property type="entry name" value="LysM"/>
</dbReference>
<dbReference type="PROSITE" id="PS51782">
    <property type="entry name" value="LYSM"/>
    <property type="match status" value="2"/>
</dbReference>
<dbReference type="Proteomes" id="UP000178721">
    <property type="component" value="Unassembled WGS sequence"/>
</dbReference>
<comment type="caution">
    <text evidence="3">The sequence shown here is derived from an EMBL/GenBank/DDBJ whole genome shotgun (WGS) entry which is preliminary data.</text>
</comment>
<keyword evidence="1" id="KW-1133">Transmembrane helix</keyword>
<dbReference type="PANTHER" id="PTHR21666">
    <property type="entry name" value="PEPTIDASE-RELATED"/>
    <property type="match status" value="1"/>
</dbReference>
<protein>
    <recommendedName>
        <fullName evidence="2">LysM domain-containing protein</fullName>
    </recommendedName>
</protein>